<dbReference type="Gene3D" id="3.40.630.30">
    <property type="match status" value="1"/>
</dbReference>
<evidence type="ECO:0000313" key="2">
    <source>
        <dbReference type="EMBL" id="AMY71435.1"/>
    </source>
</evidence>
<dbReference type="AlphaFoldDB" id="A0A159Z7L1"/>
<dbReference type="InterPro" id="IPR000182">
    <property type="entry name" value="GNAT_dom"/>
</dbReference>
<dbReference type="GO" id="GO:0016747">
    <property type="term" value="F:acyltransferase activity, transferring groups other than amino-acyl groups"/>
    <property type="evidence" value="ECO:0007669"/>
    <property type="project" value="InterPro"/>
</dbReference>
<dbReference type="Pfam" id="PF00583">
    <property type="entry name" value="Acetyltransf_1"/>
    <property type="match status" value="1"/>
</dbReference>
<dbReference type="PROSITE" id="PS51186">
    <property type="entry name" value="GNAT"/>
    <property type="match status" value="1"/>
</dbReference>
<proteinExistence type="predicted"/>
<dbReference type="OrthoDB" id="7365268at2"/>
<keyword evidence="2" id="KW-0808">Transferase</keyword>
<evidence type="ECO:0000259" key="1">
    <source>
        <dbReference type="PROSITE" id="PS51186"/>
    </source>
</evidence>
<name>A0A159Z7L1_9RHOB</name>
<protein>
    <submittedName>
        <fullName evidence="2">Acetyltransferase</fullName>
    </submittedName>
</protein>
<dbReference type="KEGG" id="daa:AKL17_4221"/>
<feature type="domain" description="N-acetyltransferase" evidence="1">
    <location>
        <begin position="138"/>
        <end position="285"/>
    </location>
</feature>
<keyword evidence="3" id="KW-1185">Reference proteome</keyword>
<dbReference type="EMBL" id="CP012661">
    <property type="protein sequence ID" value="AMY71435.1"/>
    <property type="molecule type" value="Genomic_DNA"/>
</dbReference>
<dbReference type="RefSeq" id="WP_066816953.1">
    <property type="nucleotide sequence ID" value="NZ_CP012661.1"/>
</dbReference>
<accession>A0A159Z7L1</accession>
<dbReference type="InterPro" id="IPR016181">
    <property type="entry name" value="Acyl_CoA_acyltransferase"/>
</dbReference>
<gene>
    <name evidence="2" type="ORF">AKL17_4221</name>
</gene>
<sequence length="285" mass="29757">MIRAARAADAPALEAFLARHPETSMFLRQNLAAHGPEGGAHAHAARFWLLEDAGEVAGVAALTTQGMLLMQVPRLEGLAAVRQVLAGARISGMNGEAGQVARLREALGLSGAPCSLDRTEPLYRLALAALRLPAAGDLQLRAAVPEDAGLLTGWRADYLVETLGAVQGPRTEADAAAQVSALTAQDRLRVLEQAGTPVAMTSFNAVLPDIVQVGGVFTPPARRGRGHARDAVALHLAEARATGAREAILFASGPPAMRAYEGIGFQRIGGYQLVFFESPATVPAP</sequence>
<dbReference type="STRING" id="1335048.AKL17_4221"/>
<organism evidence="2 3">
    <name type="scientific">Frigidibacter mobilis</name>
    <dbReference type="NCBI Taxonomy" id="1335048"/>
    <lineage>
        <taxon>Bacteria</taxon>
        <taxon>Pseudomonadati</taxon>
        <taxon>Pseudomonadota</taxon>
        <taxon>Alphaproteobacteria</taxon>
        <taxon>Rhodobacterales</taxon>
        <taxon>Paracoccaceae</taxon>
        <taxon>Frigidibacter</taxon>
    </lineage>
</organism>
<evidence type="ECO:0000313" key="3">
    <source>
        <dbReference type="Proteomes" id="UP000076128"/>
    </source>
</evidence>
<reference evidence="2 3" key="1">
    <citation type="submission" date="2015-09" db="EMBL/GenBank/DDBJ databases">
        <title>Complete genome sequence of Defluviimonas alba cai42t isolated from an oilfield in Xinjiang.</title>
        <authorList>
            <person name="Geng S."/>
            <person name="Pan X."/>
            <person name="Wu X."/>
        </authorList>
    </citation>
    <scope>NUCLEOTIDE SEQUENCE [LARGE SCALE GENOMIC DNA]</scope>
    <source>
        <strain evidence="3">cai42</strain>
    </source>
</reference>
<dbReference type="SUPFAM" id="SSF55729">
    <property type="entry name" value="Acyl-CoA N-acyltransferases (Nat)"/>
    <property type="match status" value="1"/>
</dbReference>
<dbReference type="Proteomes" id="UP000076128">
    <property type="component" value="Chromosome"/>
</dbReference>